<dbReference type="RefSeq" id="WP_021366959.1">
    <property type="nucleotide sequence ID" value="NZ_BBYB01000197.1"/>
</dbReference>
<dbReference type="SUPFAM" id="SSF81324">
    <property type="entry name" value="Voltage-gated potassium channels"/>
    <property type="match status" value="1"/>
</dbReference>
<dbReference type="Gene3D" id="1.10.287.70">
    <property type="match status" value="1"/>
</dbReference>
<feature type="transmembrane region" description="Helical" evidence="1">
    <location>
        <begin position="326"/>
        <end position="347"/>
    </location>
</feature>
<evidence type="ECO:0000313" key="4">
    <source>
        <dbReference type="EMBL" id="CDS87384.1"/>
    </source>
</evidence>
<gene>
    <name evidence="5" type="ORF">BN1095_330244</name>
    <name evidence="3" type="ORF">BN1096_520579</name>
    <name evidence="4" type="ORF">BN1097_630033</name>
</gene>
<accession>A0A069ADE9</accession>
<proteinExistence type="predicted"/>
<evidence type="ECO:0000313" key="3">
    <source>
        <dbReference type="EMBL" id="CDS85976.1"/>
    </source>
</evidence>
<sequence>MNCKWISKIDERKKCHREADSSGYCIFHKENKSDEEIQLMMDTLHKEEISEFNGFVFENEFNAEEILTYNYKILDFSESIFKQKANFKKYIFKKNIIFNYTEFRDKVLFNGCVFLENCDFNRTIFSKHYINDRIFEKVKFKGPDLVVNKVENFPRMDGIIFSMCTKFVLKNVEYGKSEYEHGKINYRIARNQATKIGEYEMIGFYYYKERIYSSKIMKCSNYPTFSDYLVEKFFDQIARYTTGYGEKPWNILLVIIAIISVFALLYLFVGIESSNSTLVALDINNIGDYSLSEIFKMYMDLWYFSMATFSTVGYGDMVATSLIGKALAGIEVFFGVTIGAIWASVIIKRMIR</sequence>
<evidence type="ECO:0000313" key="5">
    <source>
        <dbReference type="EMBL" id="CDT15505.1"/>
    </source>
</evidence>
<dbReference type="EMBL" id="LK932994">
    <property type="protein sequence ID" value="CDT15505.1"/>
    <property type="molecule type" value="Genomic_DNA"/>
</dbReference>
<keyword evidence="1" id="KW-1133">Transmembrane helix</keyword>
<dbReference type="InterPro" id="IPR013099">
    <property type="entry name" value="K_chnl_dom"/>
</dbReference>
<evidence type="ECO:0000259" key="2">
    <source>
        <dbReference type="Pfam" id="PF07885"/>
    </source>
</evidence>
<dbReference type="EMBL" id="LK932505">
    <property type="protein sequence ID" value="CDS85976.1"/>
    <property type="molecule type" value="Genomic_DNA"/>
</dbReference>
<feature type="transmembrane region" description="Helical" evidence="1">
    <location>
        <begin position="249"/>
        <end position="269"/>
    </location>
</feature>
<keyword evidence="1" id="KW-0812">Transmembrane</keyword>
<name>A0A069ADE9_CLODI</name>
<dbReference type="AlphaFoldDB" id="A0A069ADE9"/>
<reference evidence="4" key="1">
    <citation type="submission" date="2014-07" db="EMBL/GenBank/DDBJ databases">
        <authorList>
            <person name="Monot Marc"/>
        </authorList>
    </citation>
    <scope>NUCLEOTIDE SEQUENCE</scope>
    <source>
        <strain evidence="5">7032989</strain>
        <strain evidence="4">7032994</strain>
    </source>
</reference>
<organism evidence="4">
    <name type="scientific">Clostridioides difficile</name>
    <name type="common">Peptoclostridium difficile</name>
    <dbReference type="NCBI Taxonomy" id="1496"/>
    <lineage>
        <taxon>Bacteria</taxon>
        <taxon>Bacillati</taxon>
        <taxon>Bacillota</taxon>
        <taxon>Clostridia</taxon>
        <taxon>Peptostreptococcales</taxon>
        <taxon>Peptostreptococcaceae</taxon>
        <taxon>Clostridioides</taxon>
    </lineage>
</organism>
<keyword evidence="1" id="KW-0472">Membrane</keyword>
<protein>
    <submittedName>
        <fullName evidence="4">Putative transporter</fullName>
    </submittedName>
</protein>
<dbReference type="EMBL" id="LK932402">
    <property type="protein sequence ID" value="CDS87384.1"/>
    <property type="molecule type" value="Genomic_DNA"/>
</dbReference>
<dbReference type="Pfam" id="PF07885">
    <property type="entry name" value="Ion_trans_2"/>
    <property type="match status" value="1"/>
</dbReference>
<evidence type="ECO:0000256" key="1">
    <source>
        <dbReference type="SAM" id="Phobius"/>
    </source>
</evidence>
<feature type="domain" description="Potassium channel" evidence="2">
    <location>
        <begin position="297"/>
        <end position="350"/>
    </location>
</feature>